<evidence type="ECO:0000313" key="3">
    <source>
        <dbReference type="Proteomes" id="UP000702425"/>
    </source>
</evidence>
<reference evidence="2 3" key="1">
    <citation type="journal article" date="2020" name="Sci. Rep.">
        <title>A novel cyanobacterial geosmin producer, revising GeoA distribution and dispersion patterns in Bacteria.</title>
        <authorList>
            <person name="Churro C."/>
            <person name="Semedo-Aguiar A.P."/>
            <person name="Silva A.D."/>
            <person name="Pereira-Leal J.B."/>
            <person name="Leite R.B."/>
        </authorList>
    </citation>
    <scope>NUCLEOTIDE SEQUENCE [LARGE SCALE GENOMIC DNA]</scope>
    <source>
        <strain evidence="2 3">IPMA8</strain>
    </source>
</reference>
<protein>
    <submittedName>
        <fullName evidence="2">DNA replication and repair protein RecF</fullName>
    </submittedName>
</protein>
<dbReference type="InterPro" id="IPR003593">
    <property type="entry name" value="AAA+_ATPase"/>
</dbReference>
<gene>
    <name evidence="2" type="primary">recF_2</name>
    <name evidence="2" type="ORF">E5S67_00680</name>
</gene>
<dbReference type="EMBL" id="SRRZ01000008">
    <property type="protein sequence ID" value="NQE32963.1"/>
    <property type="molecule type" value="Genomic_DNA"/>
</dbReference>
<dbReference type="InterPro" id="IPR027417">
    <property type="entry name" value="P-loop_NTPase"/>
</dbReference>
<evidence type="ECO:0000313" key="2">
    <source>
        <dbReference type="EMBL" id="NQE32963.1"/>
    </source>
</evidence>
<dbReference type="PANTHER" id="PTHR32182">
    <property type="entry name" value="DNA REPLICATION AND REPAIR PROTEIN RECF"/>
    <property type="match status" value="1"/>
</dbReference>
<evidence type="ECO:0000259" key="1">
    <source>
        <dbReference type="SMART" id="SM00382"/>
    </source>
</evidence>
<proteinExistence type="predicted"/>
<name>A0ABX2CS69_9CYAN</name>
<dbReference type="Proteomes" id="UP000702425">
    <property type="component" value="Unassembled WGS sequence"/>
</dbReference>
<accession>A0ABX2CS69</accession>
<organism evidence="2 3">
    <name type="scientific">Microcoleus asticus IPMA8</name>
    <dbReference type="NCBI Taxonomy" id="2563858"/>
    <lineage>
        <taxon>Bacteria</taxon>
        <taxon>Bacillati</taxon>
        <taxon>Cyanobacteriota</taxon>
        <taxon>Cyanophyceae</taxon>
        <taxon>Oscillatoriophycideae</taxon>
        <taxon>Oscillatoriales</taxon>
        <taxon>Microcoleaceae</taxon>
        <taxon>Microcoleus</taxon>
        <taxon>Microcoleus asticus</taxon>
    </lineage>
</organism>
<dbReference type="Gene3D" id="3.40.50.300">
    <property type="entry name" value="P-loop containing nucleotide triphosphate hydrolases"/>
    <property type="match status" value="1"/>
</dbReference>
<keyword evidence="3" id="KW-1185">Reference proteome</keyword>
<dbReference type="SMART" id="SM00382">
    <property type="entry name" value="AAA"/>
    <property type="match status" value="1"/>
</dbReference>
<dbReference type="Pfam" id="PF13304">
    <property type="entry name" value="AAA_21"/>
    <property type="match status" value="1"/>
</dbReference>
<sequence>MKVKRLKMNSFRGFSDLTLEFDTDEPTVFIGINGVGKSSILECLAILLFWLTKRIQTSNSNRPLFTEDDIKNGCKETHNEITISINDWPEVVWSLTKVRKGRNKDTSSNIGDLKRVVDRINSQLEANSYAALPLAVYYPTNRAVIDILLKIRTKHLFEQTAYEEVLIGGQIDFRRFFEWFRDREDLENEIRLNDSDQYRDRQLEAVRYAIANLLDGWSNLRVRRSPLRMTVNKEGDELIVNQLSDGEKCLLALAGDLARRLAIANPNPDCNPLEGSGVVLIDEIELHLHPKWQRAIIPNLKKTFPNCQFIITTHSPQVISDLKWVHLLRSTSEGIAIDRVPSFGKDSNRILETLMETPERPQQIKEDLRKLFGLIDKGELGEARQFRQELAHRMGEEDPEFVRADWLIQRKEILNK</sequence>
<dbReference type="InterPro" id="IPR003959">
    <property type="entry name" value="ATPase_AAA_core"/>
</dbReference>
<dbReference type="RefSeq" id="WP_172185508.1">
    <property type="nucleotide sequence ID" value="NZ_CAWPPK010000296.1"/>
</dbReference>
<dbReference type="PANTHER" id="PTHR32182:SF23">
    <property type="entry name" value="ATP BINDING PROTEIN"/>
    <property type="match status" value="1"/>
</dbReference>
<dbReference type="SUPFAM" id="SSF52540">
    <property type="entry name" value="P-loop containing nucleoside triphosphate hydrolases"/>
    <property type="match status" value="1"/>
</dbReference>
<comment type="caution">
    <text evidence="2">The sequence shown here is derived from an EMBL/GenBank/DDBJ whole genome shotgun (WGS) entry which is preliminary data.</text>
</comment>
<feature type="domain" description="AAA+ ATPase" evidence="1">
    <location>
        <begin position="23"/>
        <end position="342"/>
    </location>
</feature>